<reference evidence="4 5" key="1">
    <citation type="submission" date="2017-02" db="EMBL/GenBank/DDBJ databases">
        <authorList>
            <person name="Peterson S.W."/>
        </authorList>
    </citation>
    <scope>NUCLEOTIDE SEQUENCE [LARGE SCALE GENOMIC DNA]</scope>
    <source>
        <strain evidence="4 5">DSM 15102</strain>
    </source>
</reference>
<comment type="subcellular location">
    <subcellularLocation>
        <location evidence="1">Secreted</location>
    </subcellularLocation>
</comment>
<evidence type="ECO:0000256" key="2">
    <source>
        <dbReference type="ARBA" id="ARBA00022525"/>
    </source>
</evidence>
<evidence type="ECO:0000256" key="3">
    <source>
        <dbReference type="SAM" id="Phobius"/>
    </source>
</evidence>
<keyword evidence="3" id="KW-1133">Transmembrane helix</keyword>
<evidence type="ECO:0000313" key="5">
    <source>
        <dbReference type="Proteomes" id="UP000196365"/>
    </source>
</evidence>
<organism evidence="4 5">
    <name type="scientific">Garciella nitratireducens DSM 15102</name>
    <dbReference type="NCBI Taxonomy" id="1121911"/>
    <lineage>
        <taxon>Bacteria</taxon>
        <taxon>Bacillati</taxon>
        <taxon>Bacillota</taxon>
        <taxon>Clostridia</taxon>
        <taxon>Eubacteriales</taxon>
        <taxon>Eubacteriaceae</taxon>
        <taxon>Garciella</taxon>
    </lineage>
</organism>
<proteinExistence type="predicted"/>
<dbReference type="InterPro" id="IPR009086">
    <property type="entry name" value="Bacteriocin_AS48"/>
</dbReference>
<keyword evidence="3" id="KW-0472">Membrane</keyword>
<feature type="transmembrane region" description="Helical" evidence="3">
    <location>
        <begin position="34"/>
        <end position="57"/>
    </location>
</feature>
<dbReference type="EMBL" id="FUWV01000006">
    <property type="protein sequence ID" value="SJZ64294.1"/>
    <property type="molecule type" value="Genomic_DNA"/>
</dbReference>
<dbReference type="Proteomes" id="UP000196365">
    <property type="component" value="Unassembled WGS sequence"/>
</dbReference>
<keyword evidence="3" id="KW-0812">Transmembrane</keyword>
<dbReference type="SUPFAM" id="SSF47869">
    <property type="entry name" value="Bacteriocin AS-48"/>
    <property type="match status" value="1"/>
</dbReference>
<evidence type="ECO:0000313" key="4">
    <source>
        <dbReference type="EMBL" id="SJZ64294.1"/>
    </source>
</evidence>
<gene>
    <name evidence="4" type="ORF">SAMN02745973_01282</name>
</gene>
<keyword evidence="2" id="KW-0964">Secreted</keyword>
<sequence length="75" mass="7466">MLFITLVAATLGIPSAVATTVVNVVLGAGTLVTVLGIIASIASGGATALMTMGWTTFKATVKSLAKKSMAKAVAW</sequence>
<dbReference type="Gene3D" id="1.20.225.10">
    <property type="entry name" value="Bacteriocin AS-48"/>
    <property type="match status" value="1"/>
</dbReference>
<dbReference type="InterPro" id="IPR020038">
    <property type="entry name" value="Circ_bacteriocin"/>
</dbReference>
<evidence type="ECO:0000256" key="1">
    <source>
        <dbReference type="ARBA" id="ARBA00004613"/>
    </source>
</evidence>
<dbReference type="Pfam" id="PF09221">
    <property type="entry name" value="Bacteriocin_IId"/>
    <property type="match status" value="1"/>
</dbReference>
<accession>A0A1T4MC43</accession>
<name>A0A1T4MC43_9FIRM</name>
<dbReference type="NCBIfam" id="TIGR03651">
    <property type="entry name" value="circ_ocin_uber"/>
    <property type="match status" value="1"/>
</dbReference>
<dbReference type="AlphaFoldDB" id="A0A1T4MC43"/>
<protein>
    <submittedName>
        <fullName evidence="4">Circular bacteriocin, circularin A/uberolysin family</fullName>
    </submittedName>
</protein>
<dbReference type="GO" id="GO:0005576">
    <property type="term" value="C:extracellular region"/>
    <property type="evidence" value="ECO:0007669"/>
    <property type="project" value="UniProtKB-SubCell"/>
</dbReference>
<keyword evidence="5" id="KW-1185">Reference proteome</keyword>